<name>A0A545UJW5_9GAMM</name>
<dbReference type="SMART" id="SM00052">
    <property type="entry name" value="EAL"/>
    <property type="match status" value="1"/>
</dbReference>
<dbReference type="Pfam" id="PF00563">
    <property type="entry name" value="EAL"/>
    <property type="match status" value="1"/>
</dbReference>
<keyword evidence="5" id="KW-1185">Reference proteome</keyword>
<dbReference type="InterPro" id="IPR035919">
    <property type="entry name" value="EAL_sf"/>
</dbReference>
<dbReference type="PANTHER" id="PTHR33121">
    <property type="entry name" value="CYCLIC DI-GMP PHOSPHODIESTERASE PDEF"/>
    <property type="match status" value="1"/>
</dbReference>
<keyword evidence="1" id="KW-0472">Membrane</keyword>
<dbReference type="Proteomes" id="UP000315439">
    <property type="component" value="Unassembled WGS sequence"/>
</dbReference>
<dbReference type="Gene3D" id="3.30.70.270">
    <property type="match status" value="1"/>
</dbReference>
<dbReference type="InterPro" id="IPR050706">
    <property type="entry name" value="Cyclic-di-GMP_PDE-like"/>
</dbReference>
<dbReference type="PROSITE" id="PS50887">
    <property type="entry name" value="GGDEF"/>
    <property type="match status" value="1"/>
</dbReference>
<sequence length="646" mass="75201">MQSTSWTFIMIKKNVKQFTFLITALVLVFAWVLKQLGGAEHTLHLNNESTHQSITLSRVSLLLNNTDISSRQGLSDFLQQIDNIAEVISWQLIDGNNQVLSEKQSRQNGNTFEHNLYFKSAGEKLLTLKLNINQVRENAAMLSFTELIAALVLIGIISVLGFYRFKWLYDIEKYSQYLLTNSEQVRETELRRQSNPISQSINQLILNNSKLMKERLELIEQIRKISYVDEVTELGNQLFFKAEFEVRLHNHDEAESGLLMILSFVEFDYDDELVLTERKLKNIANFLRNFIHDIPNALVARLKDNDFVLLLPNQTRTNTDKLCKTIIEQLDKAVFDRTQIKEHFIDIGISAYKQGFDYYKVLSEADMALRNSQLQGGNNWFMFGEALAADKVRGHLRWRSFLQRVLDKRNIQLFGQPIHYYSEREFFHQEIFVRIEDGKELLTADTFLPMANQCGLAAEFDRQVVDGVIKHCLYREQNKQQKVFSINLFISSLMDERFVGWLVGKLSSYPELCQQFIFEIKEAHINQNLSTLRLVMRQLAELGVKWCVEKFGSPEENLGYLELLPIAMVKVDRRIINNIHQDRDQQLLLKALVISLKSKKIDIFVEGVEKEDDANYLSELEICGAQGYFYCEPKRLKRIEKYLKVV</sequence>
<dbReference type="EMBL" id="VIKS01000001">
    <property type="protein sequence ID" value="TQV89757.1"/>
    <property type="molecule type" value="Genomic_DNA"/>
</dbReference>
<dbReference type="SMART" id="SM00267">
    <property type="entry name" value="GGDEF"/>
    <property type="match status" value="1"/>
</dbReference>
<evidence type="ECO:0000313" key="5">
    <source>
        <dbReference type="Proteomes" id="UP000315439"/>
    </source>
</evidence>
<evidence type="ECO:0000256" key="1">
    <source>
        <dbReference type="SAM" id="Phobius"/>
    </source>
</evidence>
<dbReference type="OrthoDB" id="5894408at2"/>
<proteinExistence type="predicted"/>
<dbReference type="CDD" id="cd01948">
    <property type="entry name" value="EAL"/>
    <property type="match status" value="1"/>
</dbReference>
<dbReference type="InterPro" id="IPR001633">
    <property type="entry name" value="EAL_dom"/>
</dbReference>
<comment type="caution">
    <text evidence="4">The sequence shown here is derived from an EMBL/GenBank/DDBJ whole genome shotgun (WGS) entry which is preliminary data.</text>
</comment>
<evidence type="ECO:0000259" key="3">
    <source>
        <dbReference type="PROSITE" id="PS50887"/>
    </source>
</evidence>
<feature type="transmembrane region" description="Helical" evidence="1">
    <location>
        <begin position="139"/>
        <end position="163"/>
    </location>
</feature>
<dbReference type="SUPFAM" id="SSF141868">
    <property type="entry name" value="EAL domain-like"/>
    <property type="match status" value="1"/>
</dbReference>
<dbReference type="PANTHER" id="PTHR33121:SF32">
    <property type="entry name" value="RNASE E SPECIFICITY FACTOR CSRD"/>
    <property type="match status" value="1"/>
</dbReference>
<organism evidence="4 5">
    <name type="scientific">Aliikangiella coralliicola</name>
    <dbReference type="NCBI Taxonomy" id="2592383"/>
    <lineage>
        <taxon>Bacteria</taxon>
        <taxon>Pseudomonadati</taxon>
        <taxon>Pseudomonadota</taxon>
        <taxon>Gammaproteobacteria</taxon>
        <taxon>Oceanospirillales</taxon>
        <taxon>Pleioneaceae</taxon>
        <taxon>Aliikangiella</taxon>
    </lineage>
</organism>
<dbReference type="InterPro" id="IPR000160">
    <property type="entry name" value="GGDEF_dom"/>
</dbReference>
<accession>A0A545UJW5</accession>
<keyword evidence="1" id="KW-1133">Transmembrane helix</keyword>
<dbReference type="Pfam" id="PF00990">
    <property type="entry name" value="GGDEF"/>
    <property type="match status" value="1"/>
</dbReference>
<feature type="domain" description="EAL" evidence="2">
    <location>
        <begin position="395"/>
        <end position="646"/>
    </location>
</feature>
<reference evidence="4 5" key="1">
    <citation type="submission" date="2019-07" db="EMBL/GenBank/DDBJ databases">
        <title>Draft genome for Aliikangiella sp. M105.</title>
        <authorList>
            <person name="Wang G."/>
        </authorList>
    </citation>
    <scope>NUCLEOTIDE SEQUENCE [LARGE SCALE GENOMIC DNA]</scope>
    <source>
        <strain evidence="4 5">M105</strain>
    </source>
</reference>
<dbReference type="GO" id="GO:0071111">
    <property type="term" value="F:cyclic-guanylate-specific phosphodiesterase activity"/>
    <property type="evidence" value="ECO:0007669"/>
    <property type="project" value="InterPro"/>
</dbReference>
<dbReference type="SUPFAM" id="SSF55073">
    <property type="entry name" value="Nucleotide cyclase"/>
    <property type="match status" value="1"/>
</dbReference>
<dbReference type="AlphaFoldDB" id="A0A545UJW5"/>
<protein>
    <submittedName>
        <fullName evidence="4">EAL domain-containing protein</fullName>
    </submittedName>
</protein>
<dbReference type="Gene3D" id="3.20.20.450">
    <property type="entry name" value="EAL domain"/>
    <property type="match status" value="1"/>
</dbReference>
<gene>
    <name evidence="4" type="ORF">FLL46_02430</name>
</gene>
<evidence type="ECO:0000259" key="2">
    <source>
        <dbReference type="PROSITE" id="PS50883"/>
    </source>
</evidence>
<keyword evidence="1" id="KW-0812">Transmembrane</keyword>
<dbReference type="PROSITE" id="PS50883">
    <property type="entry name" value="EAL"/>
    <property type="match status" value="1"/>
</dbReference>
<dbReference type="InterPro" id="IPR029787">
    <property type="entry name" value="Nucleotide_cyclase"/>
</dbReference>
<dbReference type="InterPro" id="IPR043128">
    <property type="entry name" value="Rev_trsase/Diguanyl_cyclase"/>
</dbReference>
<evidence type="ECO:0000313" key="4">
    <source>
        <dbReference type="EMBL" id="TQV89757.1"/>
    </source>
</evidence>
<feature type="domain" description="GGDEF" evidence="3">
    <location>
        <begin position="260"/>
        <end position="385"/>
    </location>
</feature>